<gene>
    <name evidence="1" type="ORF">EHYA_01083</name>
</gene>
<dbReference type="Proteomes" id="UP000286931">
    <property type="component" value="Unassembled WGS sequence"/>
</dbReference>
<keyword evidence="2" id="KW-1185">Reference proteome</keyword>
<dbReference type="EMBL" id="BIFH01000014">
    <property type="protein sequence ID" value="GCD93439.1"/>
    <property type="molecule type" value="Genomic_DNA"/>
</dbReference>
<evidence type="ECO:0008006" key="3">
    <source>
        <dbReference type="Google" id="ProtNLM"/>
    </source>
</evidence>
<comment type="caution">
    <text evidence="1">The sequence shown here is derived from an EMBL/GenBank/DDBJ whole genome shotgun (WGS) entry which is preliminary data.</text>
</comment>
<name>A0A401YFU1_9ACTN</name>
<evidence type="ECO:0000313" key="1">
    <source>
        <dbReference type="EMBL" id="GCD93439.1"/>
    </source>
</evidence>
<dbReference type="RefSeq" id="WP_246126461.1">
    <property type="nucleotide sequence ID" value="NZ_BIFH01000014.1"/>
</dbReference>
<dbReference type="AlphaFoldDB" id="A0A401YFU1"/>
<organism evidence="1 2">
    <name type="scientific">Embleya hyalina</name>
    <dbReference type="NCBI Taxonomy" id="516124"/>
    <lineage>
        <taxon>Bacteria</taxon>
        <taxon>Bacillati</taxon>
        <taxon>Actinomycetota</taxon>
        <taxon>Actinomycetes</taxon>
        <taxon>Kitasatosporales</taxon>
        <taxon>Streptomycetaceae</taxon>
        <taxon>Embleya</taxon>
    </lineage>
</organism>
<sequence>MYGSGGVEGAGFPGAVVGLFETHVTVGTPDVDGLVRWAAGAGVGVTHIVLARGRTVSQPMVTERSTTTLRAARERAAELAEVLRRGGHRVTRTKIEVAPSHPGVPRTDARARELGTGMYFEHHVKLVLAEGAAESGGLVAEVERHGAHLSYNARRVRADGRAERFVTQRCHGVGDVAATRAAKDLVAALAAYEIASVEREFVVFDDNGSLDDGWLGARSG</sequence>
<evidence type="ECO:0000313" key="2">
    <source>
        <dbReference type="Proteomes" id="UP000286931"/>
    </source>
</evidence>
<protein>
    <recommendedName>
        <fullName evidence="3">Ankyrin</fullName>
    </recommendedName>
</protein>
<reference evidence="1 2" key="1">
    <citation type="submission" date="2018-12" db="EMBL/GenBank/DDBJ databases">
        <title>Draft genome sequence of Embleya hyalina NBRC 13850T.</title>
        <authorList>
            <person name="Komaki H."/>
            <person name="Hosoyama A."/>
            <person name="Kimura A."/>
            <person name="Ichikawa N."/>
            <person name="Tamura T."/>
        </authorList>
    </citation>
    <scope>NUCLEOTIDE SEQUENCE [LARGE SCALE GENOMIC DNA]</scope>
    <source>
        <strain evidence="1 2">NBRC 13850</strain>
    </source>
</reference>
<proteinExistence type="predicted"/>
<accession>A0A401YFU1</accession>